<evidence type="ECO:0000256" key="5">
    <source>
        <dbReference type="ARBA" id="ARBA00022833"/>
    </source>
</evidence>
<evidence type="ECO:0000256" key="6">
    <source>
        <dbReference type="ARBA" id="ARBA00023049"/>
    </source>
</evidence>
<comment type="similarity">
    <text evidence="1">Belongs to the peptidase M16 family.</text>
</comment>
<proteinExistence type="inferred from homology"/>
<organism evidence="10">
    <name type="scientific">Echinostoma caproni</name>
    <dbReference type="NCBI Taxonomy" id="27848"/>
    <lineage>
        <taxon>Eukaryota</taxon>
        <taxon>Metazoa</taxon>
        <taxon>Spiralia</taxon>
        <taxon>Lophotrochozoa</taxon>
        <taxon>Platyhelminthes</taxon>
        <taxon>Trematoda</taxon>
        <taxon>Digenea</taxon>
        <taxon>Plagiorchiida</taxon>
        <taxon>Echinostomata</taxon>
        <taxon>Echinostomatoidea</taxon>
        <taxon>Echinostomatidae</taxon>
        <taxon>Echinostoma</taxon>
    </lineage>
</organism>
<dbReference type="GO" id="GO:0006508">
    <property type="term" value="P:proteolysis"/>
    <property type="evidence" value="ECO:0007669"/>
    <property type="project" value="UniProtKB-KW"/>
</dbReference>
<accession>A0A183AB52</accession>
<protein>
    <submittedName>
        <fullName evidence="10">Peptidase_M16 domain-containing protein</fullName>
    </submittedName>
</protein>
<dbReference type="GO" id="GO:0046872">
    <property type="term" value="F:metal ion binding"/>
    <property type="evidence" value="ECO:0007669"/>
    <property type="project" value="UniProtKB-KW"/>
</dbReference>
<keyword evidence="4" id="KW-0378">Hydrolase</keyword>
<keyword evidence="2" id="KW-0645">Protease</keyword>
<dbReference type="Proteomes" id="UP000272942">
    <property type="component" value="Unassembled WGS sequence"/>
</dbReference>
<dbReference type="Gene3D" id="3.30.830.10">
    <property type="entry name" value="Metalloenzyme, LuxS/M16 peptidase-like"/>
    <property type="match status" value="2"/>
</dbReference>
<evidence type="ECO:0000313" key="10">
    <source>
        <dbReference type="WBParaSite" id="ECPE_0000419501-mRNA-1"/>
    </source>
</evidence>
<evidence type="ECO:0000256" key="3">
    <source>
        <dbReference type="ARBA" id="ARBA00022723"/>
    </source>
</evidence>
<reference evidence="8 9" key="2">
    <citation type="submission" date="2018-11" db="EMBL/GenBank/DDBJ databases">
        <authorList>
            <consortium name="Pathogen Informatics"/>
        </authorList>
    </citation>
    <scope>NUCLEOTIDE SEQUENCE [LARGE SCALE GENOMIC DNA]</scope>
    <source>
        <strain evidence="8 9">Egypt</strain>
    </source>
</reference>
<dbReference type="InterPro" id="IPR011249">
    <property type="entry name" value="Metalloenz_LuxS/M16"/>
</dbReference>
<dbReference type="Pfam" id="PF00675">
    <property type="entry name" value="Peptidase_M16"/>
    <property type="match status" value="1"/>
</dbReference>
<feature type="domain" description="Peptidase M16 N-terminal" evidence="7">
    <location>
        <begin position="24"/>
        <end position="145"/>
    </location>
</feature>
<evidence type="ECO:0000259" key="7">
    <source>
        <dbReference type="Pfam" id="PF00675"/>
    </source>
</evidence>
<evidence type="ECO:0000256" key="2">
    <source>
        <dbReference type="ARBA" id="ARBA00022670"/>
    </source>
</evidence>
<dbReference type="SUPFAM" id="SSF63411">
    <property type="entry name" value="LuxS/MPP-like metallohydrolase"/>
    <property type="match status" value="1"/>
</dbReference>
<dbReference type="PANTHER" id="PTHR43690:SF18">
    <property type="entry name" value="INSULIN-DEGRADING ENZYME-RELATED"/>
    <property type="match status" value="1"/>
</dbReference>
<dbReference type="AlphaFoldDB" id="A0A183AB52"/>
<sequence length="354" mass="40336">MLYVVLENGLKAVLVSRAAAKHEENNNTTDKTAWAITIPLGSFTDPKEADGLSDLIRRTLVQELLQEQWINQNQTDAYTSGEWTTFYCEVEPKRFNASLDQFTTHLLNPKFEMEQIEAQLKLIEQDFKRSKLKDEVVLRHFISNLANSDSPFCNAKKGSVQTLQNGSGKTLSQLRSKMLDHLASCLDPKEMTFAVESSTVIPVREKEQLRMIWSLENLQQYYRCNPMLVLGSLIKNLQEGGVAYHLEENENTAMHNVVLRKRPGEGHICFVYTMDFSMKLTQQIFNVVKVSNRVLTLEAIAKTTEDRYSQQACKDELCYTVCILKLRNGLISCLVIEWVVCLRSTCEVPGSIPK</sequence>
<evidence type="ECO:0000256" key="1">
    <source>
        <dbReference type="ARBA" id="ARBA00007261"/>
    </source>
</evidence>
<evidence type="ECO:0000313" key="8">
    <source>
        <dbReference type="EMBL" id="VDP71862.1"/>
    </source>
</evidence>
<dbReference type="OrthoDB" id="952271at2759"/>
<keyword evidence="9" id="KW-1185">Reference proteome</keyword>
<evidence type="ECO:0000313" key="9">
    <source>
        <dbReference type="Proteomes" id="UP000272942"/>
    </source>
</evidence>
<name>A0A183AB52_9TREM</name>
<gene>
    <name evidence="8" type="ORF">ECPE_LOCUS4187</name>
</gene>
<dbReference type="EMBL" id="UZAN01041066">
    <property type="protein sequence ID" value="VDP71862.1"/>
    <property type="molecule type" value="Genomic_DNA"/>
</dbReference>
<keyword evidence="3" id="KW-0479">Metal-binding</keyword>
<keyword evidence="5" id="KW-0862">Zinc</keyword>
<reference evidence="10" key="1">
    <citation type="submission" date="2016-06" db="UniProtKB">
        <authorList>
            <consortium name="WormBaseParasite"/>
        </authorList>
    </citation>
    <scope>IDENTIFICATION</scope>
</reference>
<dbReference type="WBParaSite" id="ECPE_0000419501-mRNA-1">
    <property type="protein sequence ID" value="ECPE_0000419501-mRNA-1"/>
    <property type="gene ID" value="ECPE_0000419501"/>
</dbReference>
<evidence type="ECO:0000256" key="4">
    <source>
        <dbReference type="ARBA" id="ARBA00022801"/>
    </source>
</evidence>
<dbReference type="GO" id="GO:0008237">
    <property type="term" value="F:metallopeptidase activity"/>
    <property type="evidence" value="ECO:0007669"/>
    <property type="project" value="UniProtKB-KW"/>
</dbReference>
<dbReference type="PANTHER" id="PTHR43690">
    <property type="entry name" value="NARDILYSIN"/>
    <property type="match status" value="1"/>
</dbReference>
<keyword evidence="6" id="KW-0482">Metalloprotease</keyword>
<dbReference type="InterPro" id="IPR011765">
    <property type="entry name" value="Pept_M16_N"/>
</dbReference>
<dbReference type="InterPro" id="IPR050626">
    <property type="entry name" value="Peptidase_M16"/>
</dbReference>